<dbReference type="InterPro" id="IPR052523">
    <property type="entry name" value="Trichothecene_AcTrans"/>
</dbReference>
<dbReference type="SUPFAM" id="SSF55729">
    <property type="entry name" value="Acyl-CoA N-acyltransferases (Nat)"/>
    <property type="match status" value="1"/>
</dbReference>
<proteinExistence type="predicted"/>
<dbReference type="CDD" id="cd04301">
    <property type="entry name" value="NAT_SF"/>
    <property type="match status" value="1"/>
</dbReference>
<dbReference type="InterPro" id="IPR000182">
    <property type="entry name" value="GNAT_dom"/>
</dbReference>
<dbReference type="PANTHER" id="PTHR42791">
    <property type="entry name" value="GNAT FAMILY ACETYLTRANSFERASE"/>
    <property type="match status" value="1"/>
</dbReference>
<comment type="caution">
    <text evidence="2">The sequence shown here is derived from an EMBL/GenBank/DDBJ whole genome shotgun (WGS) entry which is preliminary data.</text>
</comment>
<evidence type="ECO:0000259" key="1">
    <source>
        <dbReference type="PROSITE" id="PS51186"/>
    </source>
</evidence>
<keyword evidence="3" id="KW-1185">Reference proteome</keyword>
<dbReference type="EMBL" id="CAWUHD010000008">
    <property type="protein sequence ID" value="CAK7212131.1"/>
    <property type="molecule type" value="Genomic_DNA"/>
</dbReference>
<protein>
    <recommendedName>
        <fullName evidence="1">N-acetyltransferase domain-containing protein</fullName>
    </recommendedName>
</protein>
<dbReference type="InterPro" id="IPR016181">
    <property type="entry name" value="Acyl_CoA_acyltransferase"/>
</dbReference>
<reference evidence="2 3" key="1">
    <citation type="submission" date="2024-01" db="EMBL/GenBank/DDBJ databases">
        <authorList>
            <person name="Allen C."/>
            <person name="Tagirdzhanova G."/>
        </authorList>
    </citation>
    <scope>NUCLEOTIDE SEQUENCE [LARGE SCALE GENOMIC DNA]</scope>
</reference>
<evidence type="ECO:0000313" key="3">
    <source>
        <dbReference type="Proteomes" id="UP001642482"/>
    </source>
</evidence>
<dbReference type="PANTHER" id="PTHR42791:SF1">
    <property type="entry name" value="N-ACETYLTRANSFERASE DOMAIN-CONTAINING PROTEIN"/>
    <property type="match status" value="1"/>
</dbReference>
<dbReference type="Proteomes" id="UP001642482">
    <property type="component" value="Unassembled WGS sequence"/>
</dbReference>
<name>A0ABP0AXY6_9PEZI</name>
<dbReference type="Pfam" id="PF13508">
    <property type="entry name" value="Acetyltransf_7"/>
    <property type="match status" value="1"/>
</dbReference>
<accession>A0ABP0AXY6</accession>
<evidence type="ECO:0000313" key="2">
    <source>
        <dbReference type="EMBL" id="CAK7212131.1"/>
    </source>
</evidence>
<dbReference type="Gene3D" id="3.40.630.30">
    <property type="match status" value="1"/>
</dbReference>
<organism evidence="2 3">
    <name type="scientific">Sporothrix eucalyptigena</name>
    <dbReference type="NCBI Taxonomy" id="1812306"/>
    <lineage>
        <taxon>Eukaryota</taxon>
        <taxon>Fungi</taxon>
        <taxon>Dikarya</taxon>
        <taxon>Ascomycota</taxon>
        <taxon>Pezizomycotina</taxon>
        <taxon>Sordariomycetes</taxon>
        <taxon>Sordariomycetidae</taxon>
        <taxon>Ophiostomatales</taxon>
        <taxon>Ophiostomataceae</taxon>
        <taxon>Sporothrix</taxon>
    </lineage>
</organism>
<feature type="domain" description="N-acetyltransferase" evidence="1">
    <location>
        <begin position="114"/>
        <end position="251"/>
    </location>
</feature>
<sequence length="265" mass="29790">MAKLISSNSSSVTLDSKTMPLSLPTMPESLSLVPPQWAANVRVIGMSECREAALSLAHAFAADGLSLYLVTSDDTADLSDEDKWRLHVDIMTYIVAAVCLNGIVTTIGPDYDGVALWMPPGKDLDGWWTALRSGLWRLHFQLSTECRRRYYAELLPLLEHTKLEVMAQRGVPDDSYYLLYLGTKPGARCRGYARKLLEHMFARADVENRPVYLESSSVANNAYYSRFGFELKREIALIRGPFPVGLSIMVREPQMARHKKLTDEE</sequence>
<gene>
    <name evidence="2" type="ORF">SEUCBS140593_001409</name>
</gene>
<dbReference type="PROSITE" id="PS51186">
    <property type="entry name" value="GNAT"/>
    <property type="match status" value="1"/>
</dbReference>